<dbReference type="EMBL" id="FNZZ01000003">
    <property type="protein sequence ID" value="SEL25222.1"/>
    <property type="molecule type" value="Genomic_DNA"/>
</dbReference>
<keyword evidence="4" id="KW-1185">Reference proteome</keyword>
<evidence type="ECO:0000313" key="3">
    <source>
        <dbReference type="EMBL" id="SEL25222.1"/>
    </source>
</evidence>
<dbReference type="SUPFAM" id="SSF55347">
    <property type="entry name" value="Glyceraldehyde-3-phosphate dehydrogenase-like, C-terminal domain"/>
    <property type="match status" value="1"/>
</dbReference>
<dbReference type="InterPro" id="IPR052199">
    <property type="entry name" value="MIPS"/>
</dbReference>
<organism evidence="3 4">
    <name type="scientific">Sphingomonas palmae</name>
    <dbReference type="NCBI Taxonomy" id="1855283"/>
    <lineage>
        <taxon>Bacteria</taxon>
        <taxon>Pseudomonadati</taxon>
        <taxon>Pseudomonadota</taxon>
        <taxon>Alphaproteobacteria</taxon>
        <taxon>Sphingomonadales</taxon>
        <taxon>Sphingomonadaceae</taxon>
        <taxon>Sphingomonas</taxon>
    </lineage>
</organism>
<proteinExistence type="inferred from homology"/>
<comment type="similarity">
    <text evidence="1">Belongs to the myo-inositol 1-phosphate synthase family.</text>
</comment>
<dbReference type="GO" id="GO:0008654">
    <property type="term" value="P:phospholipid biosynthetic process"/>
    <property type="evidence" value="ECO:0007669"/>
    <property type="project" value="InterPro"/>
</dbReference>
<evidence type="ECO:0000256" key="1">
    <source>
        <dbReference type="ARBA" id="ARBA00010813"/>
    </source>
</evidence>
<evidence type="ECO:0000313" key="4">
    <source>
        <dbReference type="Proteomes" id="UP000199214"/>
    </source>
</evidence>
<protein>
    <submittedName>
        <fullName evidence="3">Myo-inositol-1-phosphate synthase</fullName>
    </submittedName>
</protein>
<dbReference type="STRING" id="1855283.SAMN05216382_1646"/>
<dbReference type="GO" id="GO:0004512">
    <property type="term" value="F:inositol-3-phosphate synthase activity"/>
    <property type="evidence" value="ECO:0007669"/>
    <property type="project" value="InterPro"/>
</dbReference>
<dbReference type="GO" id="GO:0006021">
    <property type="term" value="P:inositol biosynthetic process"/>
    <property type="evidence" value="ECO:0007669"/>
    <property type="project" value="InterPro"/>
</dbReference>
<sequence length="375" mass="40214">MTGKWGSMNTIKVAVIGVGNCASSLVQGKYHYTGSNTASGLIHEDIGGYKVGDMEFVAAFDVDSRKVGLDLGEAIFAKPNCTKVFHADVPKTGTIVKMGAKLDGVAAHMLTAANDRGFEINDTRDAEKAEIVAELKNSGAEIMVNFLPVGSQEATEFYMECALEAGLGVVNCMPVFIASRPEWEKKFADAGLPIIGDDVKAQVGATIVHRVLSNLFGQRGVTIDHTYQLNTGGNTDFMNMLDRNRLASKKESKTEAVQAVIAERLADENIHVGPSDYIPWLGDNKLCFLRLEGDLFGGVPMNLELRLSVEDSPNSAAVVVDAIRCVKLGLDRKVGGALTGPSAFFCKHPPEQVTDDVAAQMTDEFIAGDVRIAAE</sequence>
<gene>
    <name evidence="3" type="ORF">SAMN05216382_1646</name>
</gene>
<dbReference type="AlphaFoldDB" id="A0A1H7NNY2"/>
<dbReference type="SUPFAM" id="SSF51735">
    <property type="entry name" value="NAD(P)-binding Rossmann-fold domains"/>
    <property type="match status" value="1"/>
</dbReference>
<dbReference type="InterPro" id="IPR013021">
    <property type="entry name" value="Myo-inos-1-P_Synthase_GAPDH"/>
</dbReference>
<dbReference type="Proteomes" id="UP000199214">
    <property type="component" value="Unassembled WGS sequence"/>
</dbReference>
<accession>A0A1H7NNY2</accession>
<dbReference type="PANTHER" id="PTHR43125:SF1">
    <property type="entry name" value="INOSITOL-3-PHOSPHATE SYNTHASE"/>
    <property type="match status" value="1"/>
</dbReference>
<feature type="domain" description="Myo-inositol-1-phosphate synthase GAPDH-like" evidence="2">
    <location>
        <begin position="204"/>
        <end position="312"/>
    </location>
</feature>
<dbReference type="PIRSF" id="PIRSF015578">
    <property type="entry name" value="Myoinos-ppht_syn"/>
    <property type="match status" value="1"/>
</dbReference>
<dbReference type="PANTHER" id="PTHR43125">
    <property type="entry name" value="INOSITOL-3-PHOSPHATE SYNTHASE"/>
    <property type="match status" value="1"/>
</dbReference>
<dbReference type="InterPro" id="IPR036291">
    <property type="entry name" value="NAD(P)-bd_dom_sf"/>
</dbReference>
<name>A0A1H7NNY2_9SPHN</name>
<dbReference type="InterPro" id="IPR002587">
    <property type="entry name" value="Myo-inos-1-P_Synthase"/>
</dbReference>
<dbReference type="Gene3D" id="3.30.360.10">
    <property type="entry name" value="Dihydrodipicolinate Reductase, domain 2"/>
    <property type="match status" value="1"/>
</dbReference>
<dbReference type="Pfam" id="PF01658">
    <property type="entry name" value="Inos-1-P_synth"/>
    <property type="match status" value="1"/>
</dbReference>
<dbReference type="Gene3D" id="3.40.50.720">
    <property type="entry name" value="NAD(P)-binding Rossmann-like Domain"/>
    <property type="match status" value="1"/>
</dbReference>
<reference evidence="4" key="1">
    <citation type="submission" date="2016-10" db="EMBL/GenBank/DDBJ databases">
        <authorList>
            <person name="Varghese N."/>
            <person name="Submissions S."/>
        </authorList>
    </citation>
    <scope>NUCLEOTIDE SEQUENCE [LARGE SCALE GENOMIC DNA]</scope>
    <source>
        <strain evidence="4">JS21-1</strain>
    </source>
</reference>
<evidence type="ECO:0000259" key="2">
    <source>
        <dbReference type="Pfam" id="PF01658"/>
    </source>
</evidence>